<dbReference type="EC" id="2.4.2.19" evidence="4"/>
<evidence type="ECO:0000256" key="4">
    <source>
        <dbReference type="ARBA" id="ARBA00011944"/>
    </source>
</evidence>
<dbReference type="GO" id="GO:0009435">
    <property type="term" value="P:NAD+ biosynthetic process"/>
    <property type="evidence" value="ECO:0007669"/>
    <property type="project" value="UniProtKB-UniPathway"/>
</dbReference>
<evidence type="ECO:0000256" key="3">
    <source>
        <dbReference type="ARBA" id="ARBA00009400"/>
    </source>
</evidence>
<dbReference type="STRING" id="1817892.AUK40_06565"/>
<reference evidence="12 13" key="1">
    <citation type="journal article" date="2016" name="Environ. Microbiol.">
        <title>Genomic resolution of a cold subsurface aquifer community provides metabolic insights for novel microbes adapted to high CO concentrations.</title>
        <authorList>
            <person name="Probst A.J."/>
            <person name="Castelle C.J."/>
            <person name="Singh A."/>
            <person name="Brown C.T."/>
            <person name="Anantharaman K."/>
            <person name="Sharon I."/>
            <person name="Hug L.A."/>
            <person name="Burstein D."/>
            <person name="Emerson J.B."/>
            <person name="Thomas B.C."/>
            <person name="Banfield J.F."/>
        </authorList>
    </citation>
    <scope>NUCLEOTIDE SEQUENCE [LARGE SCALE GENOMIC DNA]</scope>
    <source>
        <strain evidence="12">CG2_30_54_11</strain>
    </source>
</reference>
<dbReference type="Proteomes" id="UP000183245">
    <property type="component" value="Unassembled WGS sequence"/>
</dbReference>
<dbReference type="NCBIfam" id="TIGR00078">
    <property type="entry name" value="nadC"/>
    <property type="match status" value="1"/>
</dbReference>
<dbReference type="SUPFAM" id="SSF54675">
    <property type="entry name" value="Nicotinate/Quinolinate PRTase N-terminal domain-like"/>
    <property type="match status" value="1"/>
</dbReference>
<evidence type="ECO:0000256" key="8">
    <source>
        <dbReference type="ARBA" id="ARBA00033102"/>
    </source>
</evidence>
<accession>A0A1J5ICN7</accession>
<dbReference type="PANTHER" id="PTHR32179:SF3">
    <property type="entry name" value="NICOTINATE-NUCLEOTIDE PYROPHOSPHORYLASE [CARBOXYLATING]"/>
    <property type="match status" value="1"/>
</dbReference>
<dbReference type="GO" id="GO:0005737">
    <property type="term" value="C:cytoplasm"/>
    <property type="evidence" value="ECO:0007669"/>
    <property type="project" value="TreeGrafter"/>
</dbReference>
<dbReference type="GO" id="GO:0004514">
    <property type="term" value="F:nicotinate-nucleotide diphosphorylase (carboxylating) activity"/>
    <property type="evidence" value="ECO:0007669"/>
    <property type="project" value="UniProtKB-EC"/>
</dbReference>
<evidence type="ECO:0000256" key="6">
    <source>
        <dbReference type="ARBA" id="ARBA00022676"/>
    </source>
</evidence>
<dbReference type="PIRSF" id="PIRSF006250">
    <property type="entry name" value="NadC_ModD"/>
    <property type="match status" value="1"/>
</dbReference>
<evidence type="ECO:0000259" key="10">
    <source>
        <dbReference type="Pfam" id="PF01729"/>
    </source>
</evidence>
<dbReference type="EMBL" id="MNZT01000122">
    <property type="protein sequence ID" value="OIP94913.1"/>
    <property type="molecule type" value="Genomic_DNA"/>
</dbReference>
<dbReference type="InterPro" id="IPR027277">
    <property type="entry name" value="NadC/ModD"/>
</dbReference>
<dbReference type="InterPro" id="IPR037128">
    <property type="entry name" value="Quinolinate_PRibosylTase_N_sf"/>
</dbReference>
<dbReference type="PANTHER" id="PTHR32179">
    <property type="entry name" value="NICOTINATE-NUCLEOTIDE PYROPHOSPHORYLASE [CARBOXYLATING]"/>
    <property type="match status" value="1"/>
</dbReference>
<dbReference type="InterPro" id="IPR013785">
    <property type="entry name" value="Aldolase_TIM"/>
</dbReference>
<dbReference type="Gene3D" id="3.20.20.70">
    <property type="entry name" value="Aldolase class I"/>
    <property type="match status" value="1"/>
</dbReference>
<sequence>MVCGEADVSQGLLTAFPDLKEHDISTVPLLTNRPVTIQVYAKETGVLSGMGPARDTFAFVDPRLKCTELMQDGDPIKPMNIALEVSGDLWSLLVAERTALNFVSHLSGIATRTRVLVDAIAGTATRFLDTRKTIPGYRQYAKQAVIHGGGLNHRIGLYDMVLVKNNHIDAIGSITQAVQAVRAKWGKQYPIEVEARDLDEVGEALACGVDRIMFDNMPLVLLREAVKTVDHQTRTEASGDITLETIRTVAETGVDFISVGGDLTLAPPRLDFSLRIK</sequence>
<dbReference type="InterPro" id="IPR004393">
    <property type="entry name" value="NadC"/>
</dbReference>
<dbReference type="SUPFAM" id="SSF51690">
    <property type="entry name" value="Nicotinate/Quinolinate PRTase C-terminal domain-like"/>
    <property type="match status" value="1"/>
</dbReference>
<evidence type="ECO:0000313" key="12">
    <source>
        <dbReference type="EMBL" id="OIP94913.1"/>
    </source>
</evidence>
<feature type="domain" description="Quinolinate phosphoribosyl transferase N-terminal" evidence="11">
    <location>
        <begin position="23"/>
        <end position="107"/>
    </location>
</feature>
<dbReference type="Pfam" id="PF02749">
    <property type="entry name" value="QRPTase_N"/>
    <property type="match status" value="1"/>
</dbReference>
<comment type="function">
    <text evidence="1">Involved in the catabolism of quinolinic acid (QA).</text>
</comment>
<evidence type="ECO:0000259" key="11">
    <source>
        <dbReference type="Pfam" id="PF02749"/>
    </source>
</evidence>
<keyword evidence="6 9" id="KW-0328">Glycosyltransferase</keyword>
<evidence type="ECO:0000313" key="13">
    <source>
        <dbReference type="Proteomes" id="UP000183245"/>
    </source>
</evidence>
<dbReference type="InterPro" id="IPR036068">
    <property type="entry name" value="Nicotinate_pribotase-like_C"/>
</dbReference>
<proteinExistence type="inferred from homology"/>
<comment type="caution">
    <text evidence="12">The sequence shown here is derived from an EMBL/GenBank/DDBJ whole genome shotgun (WGS) entry which is preliminary data.</text>
</comment>
<dbReference type="InterPro" id="IPR022412">
    <property type="entry name" value="Quinolinate_PRibosylTrfase_N"/>
</dbReference>
<organism evidence="12 13">
    <name type="scientific">Candidatus Wirthbacteria bacterium CG2_30_54_11</name>
    <dbReference type="NCBI Taxonomy" id="1817892"/>
    <lineage>
        <taxon>Bacteria</taxon>
        <taxon>Candidatus Wirthbacteria</taxon>
    </lineage>
</organism>
<evidence type="ECO:0000256" key="2">
    <source>
        <dbReference type="ARBA" id="ARBA00004893"/>
    </source>
</evidence>
<dbReference type="AlphaFoldDB" id="A0A1J5ICN7"/>
<gene>
    <name evidence="12" type="ORF">AUK40_06565</name>
</gene>
<feature type="domain" description="Quinolinate phosphoribosyl transferase C-terminal" evidence="10">
    <location>
        <begin position="109"/>
        <end position="275"/>
    </location>
</feature>
<evidence type="ECO:0000256" key="7">
    <source>
        <dbReference type="ARBA" id="ARBA00022679"/>
    </source>
</evidence>
<dbReference type="Gene3D" id="3.90.1170.20">
    <property type="entry name" value="Quinolinate phosphoribosyl transferase, N-terminal domain"/>
    <property type="match status" value="1"/>
</dbReference>
<dbReference type="InterPro" id="IPR002638">
    <property type="entry name" value="Quinolinate_PRibosylTrfase_C"/>
</dbReference>
<name>A0A1J5ICN7_9BACT</name>
<comment type="pathway">
    <text evidence="2">Cofactor biosynthesis; NAD(+) biosynthesis; nicotinate D-ribonucleotide from quinolinate: step 1/1.</text>
</comment>
<evidence type="ECO:0000256" key="5">
    <source>
        <dbReference type="ARBA" id="ARBA00022642"/>
    </source>
</evidence>
<keyword evidence="5" id="KW-0662">Pyridine nucleotide biosynthesis</keyword>
<dbReference type="Pfam" id="PF01729">
    <property type="entry name" value="QRPTase_C"/>
    <property type="match status" value="1"/>
</dbReference>
<comment type="similarity">
    <text evidence="3 9">Belongs to the NadC/ModD family.</text>
</comment>
<dbReference type="GO" id="GO:0034213">
    <property type="term" value="P:quinolinate catabolic process"/>
    <property type="evidence" value="ECO:0007669"/>
    <property type="project" value="TreeGrafter"/>
</dbReference>
<evidence type="ECO:0000256" key="9">
    <source>
        <dbReference type="PIRNR" id="PIRNR006250"/>
    </source>
</evidence>
<dbReference type="UniPathway" id="UPA00253">
    <property type="reaction ID" value="UER00331"/>
</dbReference>
<evidence type="ECO:0000256" key="1">
    <source>
        <dbReference type="ARBA" id="ARBA00003237"/>
    </source>
</evidence>
<keyword evidence="7 9" id="KW-0808">Transferase</keyword>
<protein>
    <recommendedName>
        <fullName evidence="4">nicotinate-nucleotide diphosphorylase (carboxylating)</fullName>
        <ecNumber evidence="4">2.4.2.19</ecNumber>
    </recommendedName>
    <alternativeName>
        <fullName evidence="8">Quinolinate phosphoribosyltransferase [decarboxylating]</fullName>
    </alternativeName>
</protein>
<dbReference type="CDD" id="cd01572">
    <property type="entry name" value="QPRTase"/>
    <property type="match status" value="1"/>
</dbReference>
<dbReference type="FunFam" id="3.20.20.70:FF:000030">
    <property type="entry name" value="Nicotinate-nucleotide pyrophosphorylase, carboxylating"/>
    <property type="match status" value="1"/>
</dbReference>